<name>A0A0Q3QNF4_BRADI</name>
<dbReference type="CDD" id="cd05476">
    <property type="entry name" value="pepsin_A_like_plant"/>
    <property type="match status" value="1"/>
</dbReference>
<reference evidence="9 10" key="1">
    <citation type="journal article" date="2010" name="Nature">
        <title>Genome sequencing and analysis of the model grass Brachypodium distachyon.</title>
        <authorList>
            <consortium name="International Brachypodium Initiative"/>
        </authorList>
    </citation>
    <scope>NUCLEOTIDE SEQUENCE [LARGE SCALE GENOMIC DNA]</scope>
    <source>
        <strain evidence="9 10">Bd21</strain>
    </source>
</reference>
<dbReference type="InterPro" id="IPR034161">
    <property type="entry name" value="Pepsin-like_plant"/>
</dbReference>
<evidence type="ECO:0000256" key="3">
    <source>
        <dbReference type="ARBA" id="ARBA00022750"/>
    </source>
</evidence>
<evidence type="ECO:0000256" key="7">
    <source>
        <dbReference type="SAM" id="MobiDB-lite"/>
    </source>
</evidence>
<accession>A0A0Q3QNF4</accession>
<feature type="active site" evidence="6">
    <location>
        <position position="143"/>
    </location>
</feature>
<evidence type="ECO:0000256" key="1">
    <source>
        <dbReference type="ARBA" id="ARBA00007447"/>
    </source>
</evidence>
<dbReference type="Gramene" id="KQK03002">
    <property type="protein sequence ID" value="KQK03002"/>
    <property type="gene ID" value="BRADI_2g04935v3"/>
</dbReference>
<dbReference type="InterPro" id="IPR032861">
    <property type="entry name" value="TAXi_N"/>
</dbReference>
<keyword evidence="2" id="KW-0645">Protease</keyword>
<keyword evidence="5" id="KW-0325">Glycoprotein</keyword>
<dbReference type="GO" id="GO:0006508">
    <property type="term" value="P:proteolysis"/>
    <property type="evidence" value="ECO:0007669"/>
    <property type="project" value="UniProtKB-KW"/>
</dbReference>
<dbReference type="EMBL" id="CM000881">
    <property type="protein sequence ID" value="KQK03002.2"/>
    <property type="molecule type" value="Genomic_DNA"/>
</dbReference>
<dbReference type="InterPro" id="IPR001461">
    <property type="entry name" value="Aspartic_peptidase_A1"/>
</dbReference>
<dbReference type="InterPro" id="IPR033121">
    <property type="entry name" value="PEPTIDASE_A1"/>
</dbReference>
<evidence type="ECO:0000256" key="6">
    <source>
        <dbReference type="PIRSR" id="PIRSR601461-1"/>
    </source>
</evidence>
<gene>
    <name evidence="9" type="ORF">BRADI_2g04935v3</name>
</gene>
<dbReference type="PRINTS" id="PR00792">
    <property type="entry name" value="PEPSIN"/>
</dbReference>
<reference evidence="10" key="3">
    <citation type="submission" date="2018-08" db="UniProtKB">
        <authorList>
            <consortium name="EnsemblPlants"/>
        </authorList>
    </citation>
    <scope>IDENTIFICATION</scope>
    <source>
        <strain evidence="10">cv. Bd21</strain>
    </source>
</reference>
<evidence type="ECO:0000256" key="4">
    <source>
        <dbReference type="ARBA" id="ARBA00022801"/>
    </source>
</evidence>
<evidence type="ECO:0000313" key="10">
    <source>
        <dbReference type="EnsemblPlants" id="KQK03002"/>
    </source>
</evidence>
<dbReference type="PROSITE" id="PS51767">
    <property type="entry name" value="PEPTIDASE_A1"/>
    <property type="match status" value="1"/>
</dbReference>
<dbReference type="EnsemblPlants" id="KQK03002">
    <property type="protein sequence ID" value="KQK03002"/>
    <property type="gene ID" value="BRADI_2g04935v3"/>
</dbReference>
<reference evidence="9" key="2">
    <citation type="submission" date="2017-06" db="EMBL/GenBank/DDBJ databases">
        <title>WGS assembly of Brachypodium distachyon.</title>
        <authorList>
            <consortium name="The International Brachypodium Initiative"/>
            <person name="Lucas S."/>
            <person name="Harmon-Smith M."/>
            <person name="Lail K."/>
            <person name="Tice H."/>
            <person name="Grimwood J."/>
            <person name="Bruce D."/>
            <person name="Barry K."/>
            <person name="Shu S."/>
            <person name="Lindquist E."/>
            <person name="Wang M."/>
            <person name="Pitluck S."/>
            <person name="Vogel J.P."/>
            <person name="Garvin D.F."/>
            <person name="Mockler T.C."/>
            <person name="Schmutz J."/>
            <person name="Rokhsar D."/>
            <person name="Bevan M.W."/>
        </authorList>
    </citation>
    <scope>NUCLEOTIDE SEQUENCE</scope>
    <source>
        <strain evidence="9">Bd21</strain>
    </source>
</reference>
<evidence type="ECO:0000256" key="5">
    <source>
        <dbReference type="ARBA" id="ARBA00023180"/>
    </source>
</evidence>
<dbReference type="PANTHER" id="PTHR47967">
    <property type="entry name" value="OS07G0603500 PROTEIN-RELATED"/>
    <property type="match status" value="1"/>
</dbReference>
<evidence type="ECO:0000259" key="8">
    <source>
        <dbReference type="PROSITE" id="PS51767"/>
    </source>
</evidence>
<dbReference type="InterPro" id="IPR051708">
    <property type="entry name" value="Plant_Aspart_Prot_A1"/>
</dbReference>
<dbReference type="Proteomes" id="UP000008810">
    <property type="component" value="Chromosome 2"/>
</dbReference>
<dbReference type="Pfam" id="PF14543">
    <property type="entry name" value="TAXi_N"/>
    <property type="match status" value="1"/>
</dbReference>
<dbReference type="GO" id="GO:0004190">
    <property type="term" value="F:aspartic-type endopeptidase activity"/>
    <property type="evidence" value="ECO:0000318"/>
    <property type="project" value="GO_Central"/>
</dbReference>
<dbReference type="PANTHER" id="PTHR47967:SF128">
    <property type="entry name" value="ASPARTIC PROTEINASE CDR1-LIKE"/>
    <property type="match status" value="1"/>
</dbReference>
<feature type="compositionally biased region" description="Low complexity" evidence="7">
    <location>
        <begin position="1"/>
        <end position="14"/>
    </location>
</feature>
<dbReference type="Gene3D" id="2.40.70.10">
    <property type="entry name" value="Acid Proteases"/>
    <property type="match status" value="2"/>
</dbReference>
<dbReference type="Pfam" id="PF14541">
    <property type="entry name" value="TAXi_C"/>
    <property type="match status" value="1"/>
</dbReference>
<evidence type="ECO:0000313" key="11">
    <source>
        <dbReference type="Proteomes" id="UP000008810"/>
    </source>
</evidence>
<feature type="compositionally biased region" description="Polar residues" evidence="7">
    <location>
        <begin position="488"/>
        <end position="498"/>
    </location>
</feature>
<feature type="compositionally biased region" description="Pro residues" evidence="7">
    <location>
        <begin position="15"/>
        <end position="35"/>
    </location>
</feature>
<dbReference type="InterPro" id="IPR021109">
    <property type="entry name" value="Peptidase_aspartic_dom_sf"/>
</dbReference>
<feature type="domain" description="Peptidase A1" evidence="8">
    <location>
        <begin position="125"/>
        <end position="472"/>
    </location>
</feature>
<dbReference type="SUPFAM" id="SSF50630">
    <property type="entry name" value="Acid proteases"/>
    <property type="match status" value="1"/>
</dbReference>
<sequence length="504" mass="52626">MSPGGAAAAPASGSPRPPSAPASISLPPPRPPGCRPPLLLAPASNHGSEAKWFSVEFIHRDSVKSLFHDPTLTPEARLRQAARRSMARHAHAARINNSAAAAGASGSDDSDADVVSPMVPQNFEYLMALDVSTPPVRMLALADTGSSLVWLKCKLPAAHTPAATNGASSSYARLPCDAFACKALGDAASCRATGSGNNICVYRYAFADGSCTAGPVTVDAFTFSTLRKEKKQPTSVPRLDFGCATRTEGLSVPDDGLVGLANGPISLVSQLSAKTPFAHKFSYCLVPYSSSETVSSSLNFGSHAIVSSSPGAATTPLVAGRNKSFYTIALDSIKVAGKPVPLQTTTTKLIVDSGTMLTYLPKAVLDPLVAALTAAIKLPRVKSPETLYAVCYDVRRRAPEDVGKSIPDVTLVLGGGGEVRLPWGNTFVVENKGTTVCLALVESHLPEFILGNVAQQNLHVGFDLERRTVSFAPAIARAPATPPPPHTLITSRGRTSGLSEIGRI</sequence>
<keyword evidence="3" id="KW-0064">Aspartyl protease</keyword>
<dbReference type="InParanoid" id="A0A0Q3QNF4"/>
<feature type="active site" evidence="6">
    <location>
        <position position="352"/>
    </location>
</feature>
<evidence type="ECO:0000256" key="2">
    <source>
        <dbReference type="ARBA" id="ARBA00022670"/>
    </source>
</evidence>
<dbReference type="OrthoDB" id="775830at2759"/>
<organism evidence="9">
    <name type="scientific">Brachypodium distachyon</name>
    <name type="common">Purple false brome</name>
    <name type="synonym">Trachynia distachya</name>
    <dbReference type="NCBI Taxonomy" id="15368"/>
    <lineage>
        <taxon>Eukaryota</taxon>
        <taxon>Viridiplantae</taxon>
        <taxon>Streptophyta</taxon>
        <taxon>Embryophyta</taxon>
        <taxon>Tracheophyta</taxon>
        <taxon>Spermatophyta</taxon>
        <taxon>Magnoliopsida</taxon>
        <taxon>Liliopsida</taxon>
        <taxon>Poales</taxon>
        <taxon>Poaceae</taxon>
        <taxon>BOP clade</taxon>
        <taxon>Pooideae</taxon>
        <taxon>Stipodae</taxon>
        <taxon>Brachypodieae</taxon>
        <taxon>Brachypodium</taxon>
    </lineage>
</organism>
<protein>
    <recommendedName>
        <fullName evidence="8">Peptidase A1 domain-containing protein</fullName>
    </recommendedName>
</protein>
<feature type="region of interest" description="Disordered" evidence="7">
    <location>
        <begin position="476"/>
        <end position="504"/>
    </location>
</feature>
<feature type="region of interest" description="Disordered" evidence="7">
    <location>
        <begin position="1"/>
        <end position="41"/>
    </location>
</feature>
<comment type="similarity">
    <text evidence="1">Belongs to the peptidase A1 family.</text>
</comment>
<proteinExistence type="inferred from homology"/>
<dbReference type="AlphaFoldDB" id="A0A0Q3QNF4"/>
<evidence type="ECO:0000313" key="9">
    <source>
        <dbReference type="EMBL" id="KQK03002.2"/>
    </source>
</evidence>
<keyword evidence="4" id="KW-0378">Hydrolase</keyword>
<dbReference type="GO" id="GO:0005576">
    <property type="term" value="C:extracellular region"/>
    <property type="evidence" value="ECO:0000318"/>
    <property type="project" value="GO_Central"/>
</dbReference>
<dbReference type="InterPro" id="IPR032799">
    <property type="entry name" value="TAXi_C"/>
</dbReference>
<keyword evidence="11" id="KW-1185">Reference proteome</keyword>